<proteinExistence type="inferred from homology"/>
<dbReference type="InterPro" id="IPR050452">
    <property type="entry name" value="Metacaspase"/>
</dbReference>
<gene>
    <name evidence="3" type="ORF">JMJ35_010386</name>
</gene>
<dbReference type="InterPro" id="IPR011600">
    <property type="entry name" value="Pept_C14_caspase"/>
</dbReference>
<evidence type="ECO:0000256" key="1">
    <source>
        <dbReference type="ARBA" id="ARBA00009005"/>
    </source>
</evidence>
<dbReference type="GO" id="GO:0006508">
    <property type="term" value="P:proteolysis"/>
    <property type="evidence" value="ECO:0007669"/>
    <property type="project" value="InterPro"/>
</dbReference>
<accession>A0AA39QQM2</accession>
<name>A0AA39QQM2_9LECA</name>
<dbReference type="EMBL" id="JAFEKC020000024">
    <property type="protein sequence ID" value="KAK0507348.1"/>
    <property type="molecule type" value="Genomic_DNA"/>
</dbReference>
<sequence length="671" mass="75397">MERSSSSTCWALLIGVNYYPDDDETSSLEGCVRDVEQLHQLFEGRQKIHTILLKASVGDDVNSKKPCEDETQWPTLHNVRSSVSRILSQATTGDLVHIHFSGHGVRRKTKSEDFGDHENGDLALVLYDPISSVRYLQGIELAHLLENMVEKGLKPVLVLDCCHSGAVLRETRNQNGKIREAVYNPEIDRQSSNPELPRKNWTLKAPKRAATAHPNWFLNPDGYAILTACGPDEISRELTFSGGSKTGPLSYFLLLALKSMQRRNASISLKSLHDYVSVQFHAGFIKQTPRRYGNQNACLLSHVDLDYDPLETRVRWQGRELILEAGQVHAVAENDEYRLQAPWKEYEKSTKPIICAVKTVNAFSSVLEAVNGDIDVSVIKTAWCAVPCTHLPNRYISVELSSQLQHDQWQDKIAASYFLKASVGLRSFSPPLSGVYIDIKDESEYQILDVSKCKILGLPTISIVSPSAISDTVNVLDHVAKFKYIERIENRVPDLEFEQHIKIELANSRGHVVDSTGSLHVSHGEKVELRCLNLWKKTVYLSVINLTPLWRIDNILRKKYGDYKDLPPCFTQHVTGTRPLKITMTIPEVLKDLSECSDVIKVFVTSKPVSLSSLHLPALSSRDRVKESATRSSGPSLMELLEYFSPPTRGSGNTMADECWLTRNFVIHISK</sequence>
<dbReference type="PANTHER" id="PTHR48104:SF30">
    <property type="entry name" value="METACASPASE-1"/>
    <property type="match status" value="1"/>
</dbReference>
<comment type="similarity">
    <text evidence="1">Belongs to the peptidase C14B family.</text>
</comment>
<evidence type="ECO:0000259" key="2">
    <source>
        <dbReference type="Pfam" id="PF00656"/>
    </source>
</evidence>
<reference evidence="3" key="1">
    <citation type="submission" date="2023-03" db="EMBL/GenBank/DDBJ databases">
        <title>Complete genome of Cladonia borealis.</title>
        <authorList>
            <person name="Park H."/>
        </authorList>
    </citation>
    <scope>NUCLEOTIDE SEQUENCE</scope>
    <source>
        <strain evidence="3">ANT050790</strain>
    </source>
</reference>
<keyword evidence="4" id="KW-1185">Reference proteome</keyword>
<protein>
    <recommendedName>
        <fullName evidence="2">Peptidase C14 caspase domain-containing protein</fullName>
    </recommendedName>
</protein>
<feature type="domain" description="Peptidase C14 caspase" evidence="2">
    <location>
        <begin position="9"/>
        <end position="289"/>
    </location>
</feature>
<dbReference type="AlphaFoldDB" id="A0AA39QQM2"/>
<dbReference type="Gene3D" id="3.40.50.1460">
    <property type="match status" value="1"/>
</dbReference>
<dbReference type="Pfam" id="PF00656">
    <property type="entry name" value="Peptidase_C14"/>
    <property type="match status" value="1"/>
</dbReference>
<dbReference type="Proteomes" id="UP001166286">
    <property type="component" value="Unassembled WGS sequence"/>
</dbReference>
<evidence type="ECO:0000313" key="4">
    <source>
        <dbReference type="Proteomes" id="UP001166286"/>
    </source>
</evidence>
<evidence type="ECO:0000313" key="3">
    <source>
        <dbReference type="EMBL" id="KAK0507348.1"/>
    </source>
</evidence>
<comment type="caution">
    <text evidence="3">The sequence shown here is derived from an EMBL/GenBank/DDBJ whole genome shotgun (WGS) entry which is preliminary data.</text>
</comment>
<dbReference type="GO" id="GO:0005737">
    <property type="term" value="C:cytoplasm"/>
    <property type="evidence" value="ECO:0007669"/>
    <property type="project" value="TreeGrafter"/>
</dbReference>
<organism evidence="3 4">
    <name type="scientific">Cladonia borealis</name>
    <dbReference type="NCBI Taxonomy" id="184061"/>
    <lineage>
        <taxon>Eukaryota</taxon>
        <taxon>Fungi</taxon>
        <taxon>Dikarya</taxon>
        <taxon>Ascomycota</taxon>
        <taxon>Pezizomycotina</taxon>
        <taxon>Lecanoromycetes</taxon>
        <taxon>OSLEUM clade</taxon>
        <taxon>Lecanoromycetidae</taxon>
        <taxon>Lecanorales</taxon>
        <taxon>Lecanorineae</taxon>
        <taxon>Cladoniaceae</taxon>
        <taxon>Cladonia</taxon>
    </lineage>
</organism>
<dbReference type="GO" id="GO:0004197">
    <property type="term" value="F:cysteine-type endopeptidase activity"/>
    <property type="evidence" value="ECO:0007669"/>
    <property type="project" value="InterPro"/>
</dbReference>
<dbReference type="PANTHER" id="PTHR48104">
    <property type="entry name" value="METACASPASE-4"/>
    <property type="match status" value="1"/>
</dbReference>